<feature type="binding site" evidence="2">
    <location>
        <position position="49"/>
    </location>
    <ligand>
        <name>Mg(2+)</name>
        <dbReference type="ChEBI" id="CHEBI:18420"/>
        <label>2</label>
    </ligand>
</feature>
<feature type="binding site" evidence="2">
    <location>
        <position position="48"/>
    </location>
    <ligand>
        <name>Mg(2+)</name>
        <dbReference type="ChEBI" id="CHEBI:18420"/>
        <label>1</label>
    </ligand>
</feature>
<comment type="caution">
    <text evidence="2">Lacks conserved residue(s) required for the propagation of feature annotation.</text>
</comment>
<evidence type="ECO:0000259" key="4">
    <source>
        <dbReference type="Pfam" id="PF02769"/>
    </source>
</evidence>
<dbReference type="RefSeq" id="WP_012645996.1">
    <property type="nucleotide sequence ID" value="NC_011979.1"/>
</dbReference>
<feature type="binding site" evidence="2">
    <location>
        <position position="217"/>
    </location>
    <ligand>
        <name>Mg(2+)</name>
        <dbReference type="ChEBI" id="CHEBI:18420"/>
        <label>5</label>
    </ligand>
</feature>
<keyword evidence="2" id="KW-0479">Metal-binding</keyword>
<comment type="pathway">
    <text evidence="2">Cofactor biosynthesis; thiamine diphosphate biosynthesis; thiamine diphosphate from thiamine phosphate: step 1/1.</text>
</comment>
<comment type="catalytic activity">
    <reaction evidence="2">
        <text>thiamine phosphate + ATP = thiamine diphosphate + ADP</text>
        <dbReference type="Rhea" id="RHEA:15913"/>
        <dbReference type="ChEBI" id="CHEBI:30616"/>
        <dbReference type="ChEBI" id="CHEBI:37575"/>
        <dbReference type="ChEBI" id="CHEBI:58937"/>
        <dbReference type="ChEBI" id="CHEBI:456216"/>
        <dbReference type="EC" id="2.7.4.16"/>
    </reaction>
</comment>
<evidence type="ECO:0000313" key="5">
    <source>
        <dbReference type="EMBL" id="ACM19267.1"/>
    </source>
</evidence>
<dbReference type="NCBIfam" id="TIGR01379">
    <property type="entry name" value="thiL"/>
    <property type="match status" value="1"/>
</dbReference>
<dbReference type="PIRSF" id="PIRSF005303">
    <property type="entry name" value="Thiam_monoph_kin"/>
    <property type="match status" value="1"/>
</dbReference>
<feature type="binding site" evidence="2">
    <location>
        <position position="78"/>
    </location>
    <ligand>
        <name>Mg(2+)</name>
        <dbReference type="ChEBI" id="CHEBI:18420"/>
        <label>3</label>
    </ligand>
</feature>
<dbReference type="eggNOG" id="COG0611">
    <property type="taxonomic scope" value="Bacteria"/>
</dbReference>
<dbReference type="PANTHER" id="PTHR30270">
    <property type="entry name" value="THIAMINE-MONOPHOSPHATE KINASE"/>
    <property type="match status" value="1"/>
</dbReference>
<dbReference type="CDD" id="cd02194">
    <property type="entry name" value="ThiL"/>
    <property type="match status" value="1"/>
</dbReference>
<keyword evidence="2" id="KW-0547">Nucleotide-binding</keyword>
<feature type="binding site" evidence="2">
    <location>
        <position position="214"/>
    </location>
    <ligand>
        <name>Mg(2+)</name>
        <dbReference type="ChEBI" id="CHEBI:18420"/>
        <label>3</label>
    </ligand>
</feature>
<dbReference type="Pfam" id="PF02769">
    <property type="entry name" value="AIRS_C"/>
    <property type="match status" value="1"/>
</dbReference>
<feature type="binding site" evidence="2">
    <location>
        <position position="47"/>
    </location>
    <ligand>
        <name>Mg(2+)</name>
        <dbReference type="ChEBI" id="CHEBI:18420"/>
        <label>4</label>
    </ligand>
</feature>
<feature type="binding site" evidence="2">
    <location>
        <position position="49"/>
    </location>
    <ligand>
        <name>Mg(2+)</name>
        <dbReference type="ChEBI" id="CHEBI:18420"/>
        <label>1</label>
    </ligand>
</feature>
<sequence length="327" mass="34796">MKLHDLGEFGFIDRIAAAIAEKTTVKIGIGDDAAAVEPAPGHLTLMTSDMLIEGVHFDLNLSDPLTLGRKSLAVNLSDLAAMGAKPRYYLLSLAIPQRLDLEFLDKFISGMMQRADQFGVTLIGGDTCSSKGGLAISVTAIGEQLPQLVVRRSGARPGDLIFVTGTIGDSALGLELLRQGEKIGPLISRHLDPEPRLSAGIALAEAGLATAMIDISDGLLADLGHILEKSAVGAKMDLKGLPLSDQYRKEITKFSEDCFSLALGGGEDYELVFTAPVLLKDRVFSCMEACGVNVSMIGEITAENRLAITAADGSVYHPRRQGYNHFA</sequence>
<dbReference type="GO" id="GO:0009030">
    <property type="term" value="F:thiamine-phosphate kinase activity"/>
    <property type="evidence" value="ECO:0007669"/>
    <property type="project" value="UniProtKB-UniRule"/>
</dbReference>
<dbReference type="KEGG" id="geo:Geob_0905"/>
<feature type="binding site" evidence="2">
    <location>
        <position position="78"/>
    </location>
    <ligand>
        <name>Mg(2+)</name>
        <dbReference type="ChEBI" id="CHEBI:18420"/>
        <label>2</label>
    </ligand>
</feature>
<dbReference type="HAMAP" id="MF_02128">
    <property type="entry name" value="TMP_kinase"/>
    <property type="match status" value="1"/>
</dbReference>
<keyword evidence="6" id="KW-1185">Reference proteome</keyword>
<dbReference type="UniPathway" id="UPA00060">
    <property type="reaction ID" value="UER00142"/>
</dbReference>
<evidence type="ECO:0000256" key="2">
    <source>
        <dbReference type="HAMAP-Rule" id="MF_02128"/>
    </source>
</evidence>
<gene>
    <name evidence="2 5" type="primary">thiL</name>
    <name evidence="5" type="ordered locus">Geob_0905</name>
</gene>
<dbReference type="Proteomes" id="UP000007721">
    <property type="component" value="Chromosome"/>
</dbReference>
<dbReference type="InterPro" id="IPR036921">
    <property type="entry name" value="PurM-like_N_sf"/>
</dbReference>
<dbReference type="STRING" id="316067.Geob_0905"/>
<organism evidence="5 6">
    <name type="scientific">Geotalea daltonii (strain DSM 22248 / JCM 15807 / FRC-32)</name>
    <name type="common">Geobacter daltonii</name>
    <dbReference type="NCBI Taxonomy" id="316067"/>
    <lineage>
        <taxon>Bacteria</taxon>
        <taxon>Pseudomonadati</taxon>
        <taxon>Thermodesulfobacteriota</taxon>
        <taxon>Desulfuromonadia</taxon>
        <taxon>Geobacterales</taxon>
        <taxon>Geobacteraceae</taxon>
        <taxon>Geotalea</taxon>
    </lineage>
</organism>
<dbReference type="InterPro" id="IPR036676">
    <property type="entry name" value="PurM-like_C_sf"/>
</dbReference>
<dbReference type="InterPro" id="IPR016188">
    <property type="entry name" value="PurM-like_N"/>
</dbReference>
<reference evidence="5 6" key="1">
    <citation type="submission" date="2009-01" db="EMBL/GenBank/DDBJ databases">
        <title>Complete sequence of Geobacter sp. FRC-32.</title>
        <authorList>
            <consortium name="US DOE Joint Genome Institute"/>
            <person name="Lucas S."/>
            <person name="Copeland A."/>
            <person name="Lapidus A."/>
            <person name="Glavina del Rio T."/>
            <person name="Dalin E."/>
            <person name="Tice H."/>
            <person name="Bruce D."/>
            <person name="Goodwin L."/>
            <person name="Pitluck S."/>
            <person name="Saunders E."/>
            <person name="Brettin T."/>
            <person name="Detter J.C."/>
            <person name="Han C."/>
            <person name="Larimer F."/>
            <person name="Land M."/>
            <person name="Hauser L."/>
            <person name="Kyrpides N."/>
            <person name="Ovchinnikova G."/>
            <person name="Kostka J."/>
            <person name="Richardson P."/>
        </authorList>
    </citation>
    <scope>NUCLEOTIDE SEQUENCE [LARGE SCALE GENOMIC DNA]</scope>
    <source>
        <strain evidence="6">DSM 22248 / JCM 15807 / FRC-32</strain>
    </source>
</reference>
<feature type="binding site" evidence="2">
    <location>
        <position position="323"/>
    </location>
    <ligand>
        <name>substrate</name>
    </ligand>
</feature>
<comment type="function">
    <text evidence="2">Catalyzes the ATP-dependent phosphorylation of thiamine-monophosphate (TMP) to form thiamine-pyrophosphate (TPP), the active form of vitamin B1.</text>
</comment>
<name>B9M1X1_GEODF</name>
<feature type="binding site" evidence="2">
    <location>
        <position position="267"/>
    </location>
    <ligand>
        <name>substrate</name>
    </ligand>
</feature>
<dbReference type="GO" id="GO:0000287">
    <property type="term" value="F:magnesium ion binding"/>
    <property type="evidence" value="ECO:0007669"/>
    <property type="project" value="UniProtKB-UniRule"/>
</dbReference>
<comment type="similarity">
    <text evidence="2">Belongs to the thiamine-monophosphate kinase family.</text>
</comment>
<feature type="binding site" evidence="2">
    <location>
        <position position="216"/>
    </location>
    <ligand>
        <name>ATP</name>
        <dbReference type="ChEBI" id="CHEBI:30616"/>
    </ligand>
</feature>
<dbReference type="OrthoDB" id="9802811at2"/>
<proteinExistence type="inferred from homology"/>
<feature type="domain" description="PurM-like C-terminal" evidence="4">
    <location>
        <begin position="156"/>
        <end position="309"/>
    </location>
</feature>
<accession>B9M1X1</accession>
<keyword evidence="2 5" id="KW-0418">Kinase</keyword>
<dbReference type="AlphaFoldDB" id="B9M1X1"/>
<feature type="domain" description="PurM-like N-terminal" evidence="3">
    <location>
        <begin position="30"/>
        <end position="143"/>
    </location>
</feature>
<dbReference type="GO" id="GO:0005524">
    <property type="term" value="F:ATP binding"/>
    <property type="evidence" value="ECO:0007669"/>
    <property type="project" value="UniProtKB-UniRule"/>
</dbReference>
<dbReference type="PANTHER" id="PTHR30270:SF0">
    <property type="entry name" value="THIAMINE-MONOPHOSPHATE KINASE"/>
    <property type="match status" value="1"/>
</dbReference>
<evidence type="ECO:0000313" key="6">
    <source>
        <dbReference type="Proteomes" id="UP000007721"/>
    </source>
</evidence>
<dbReference type="SUPFAM" id="SSF56042">
    <property type="entry name" value="PurM C-terminal domain-like"/>
    <property type="match status" value="1"/>
</dbReference>
<dbReference type="Gene3D" id="3.90.650.10">
    <property type="entry name" value="PurM-like C-terminal domain"/>
    <property type="match status" value="1"/>
</dbReference>
<feature type="binding site" evidence="2">
    <location>
        <position position="78"/>
    </location>
    <ligand>
        <name>Mg(2+)</name>
        <dbReference type="ChEBI" id="CHEBI:18420"/>
        <label>4</label>
    </ligand>
</feature>
<feature type="binding site" evidence="2">
    <location>
        <position position="56"/>
    </location>
    <ligand>
        <name>substrate</name>
    </ligand>
</feature>
<dbReference type="GO" id="GO:0009229">
    <property type="term" value="P:thiamine diphosphate biosynthetic process"/>
    <property type="evidence" value="ECO:0007669"/>
    <property type="project" value="UniProtKB-UniRule"/>
</dbReference>
<dbReference type="EC" id="2.7.4.16" evidence="2"/>
<keyword evidence="2" id="KW-0460">Magnesium</keyword>
<protein>
    <recommendedName>
        <fullName evidence="2">Thiamine-monophosphate kinase</fullName>
        <shortName evidence="2">TMP kinase</shortName>
        <shortName evidence="2">Thiamine-phosphate kinase</shortName>
        <ecNumber evidence="2">2.7.4.16</ecNumber>
    </recommendedName>
</protein>
<feature type="binding site" evidence="2">
    <location>
        <position position="32"/>
    </location>
    <ligand>
        <name>Mg(2+)</name>
        <dbReference type="ChEBI" id="CHEBI:18420"/>
        <label>3</label>
    </ligand>
</feature>
<comment type="miscellaneous">
    <text evidence="2">Reaction mechanism of ThiL seems to utilize a direct, inline transfer of the gamma-phosphate of ATP to TMP rather than a phosphorylated enzyme intermediate.</text>
</comment>
<dbReference type="InterPro" id="IPR010918">
    <property type="entry name" value="PurM-like_C_dom"/>
</dbReference>
<dbReference type="Pfam" id="PF00586">
    <property type="entry name" value="AIRS"/>
    <property type="match status" value="1"/>
</dbReference>
<dbReference type="HOGENOM" id="CLU_046964_1_1_7"/>
<feature type="binding site" evidence="2">
    <location>
        <position position="152"/>
    </location>
    <ligand>
        <name>ATP</name>
        <dbReference type="ChEBI" id="CHEBI:30616"/>
    </ligand>
</feature>
<keyword evidence="2" id="KW-0067">ATP-binding</keyword>
<dbReference type="EMBL" id="CP001390">
    <property type="protein sequence ID" value="ACM19267.1"/>
    <property type="molecule type" value="Genomic_DNA"/>
</dbReference>
<keyword evidence="2" id="KW-0808">Transferase</keyword>
<dbReference type="Gene3D" id="3.30.1330.10">
    <property type="entry name" value="PurM-like, N-terminal domain"/>
    <property type="match status" value="1"/>
</dbReference>
<feature type="binding site" evidence="2">
    <location>
        <position position="32"/>
    </location>
    <ligand>
        <name>Mg(2+)</name>
        <dbReference type="ChEBI" id="CHEBI:18420"/>
        <label>4</label>
    </ligand>
</feature>
<evidence type="ECO:0000259" key="3">
    <source>
        <dbReference type="Pfam" id="PF00586"/>
    </source>
</evidence>
<feature type="binding site" evidence="2">
    <location>
        <begin position="125"/>
        <end position="126"/>
    </location>
    <ligand>
        <name>ATP</name>
        <dbReference type="ChEBI" id="CHEBI:30616"/>
    </ligand>
</feature>
<dbReference type="SUPFAM" id="SSF55326">
    <property type="entry name" value="PurM N-terminal domain-like"/>
    <property type="match status" value="1"/>
</dbReference>
<keyword evidence="1 2" id="KW-0784">Thiamine biosynthesis</keyword>
<feature type="binding site" evidence="2">
    <location>
        <position position="126"/>
    </location>
    <ligand>
        <name>Mg(2+)</name>
        <dbReference type="ChEBI" id="CHEBI:18420"/>
        <label>1</label>
    </ligand>
</feature>
<dbReference type="GO" id="GO:0009228">
    <property type="term" value="P:thiamine biosynthetic process"/>
    <property type="evidence" value="ECO:0007669"/>
    <property type="project" value="UniProtKB-KW"/>
</dbReference>
<evidence type="ECO:0000256" key="1">
    <source>
        <dbReference type="ARBA" id="ARBA00022977"/>
    </source>
</evidence>
<dbReference type="InterPro" id="IPR006283">
    <property type="entry name" value="ThiL-like"/>
</dbReference>